<name>A0ACB7S2Y1_HYAAI</name>
<keyword evidence="2" id="KW-1185">Reference proteome</keyword>
<dbReference type="EMBL" id="CM023486">
    <property type="protein sequence ID" value="KAH6929263.1"/>
    <property type="molecule type" value="Genomic_DNA"/>
</dbReference>
<evidence type="ECO:0000313" key="2">
    <source>
        <dbReference type="Proteomes" id="UP000821845"/>
    </source>
</evidence>
<organism evidence="1 2">
    <name type="scientific">Hyalomma asiaticum</name>
    <name type="common">Tick</name>
    <dbReference type="NCBI Taxonomy" id="266040"/>
    <lineage>
        <taxon>Eukaryota</taxon>
        <taxon>Metazoa</taxon>
        <taxon>Ecdysozoa</taxon>
        <taxon>Arthropoda</taxon>
        <taxon>Chelicerata</taxon>
        <taxon>Arachnida</taxon>
        <taxon>Acari</taxon>
        <taxon>Parasitiformes</taxon>
        <taxon>Ixodida</taxon>
        <taxon>Ixodoidea</taxon>
        <taxon>Ixodidae</taxon>
        <taxon>Hyalomminae</taxon>
        <taxon>Hyalomma</taxon>
    </lineage>
</organism>
<dbReference type="Proteomes" id="UP000821845">
    <property type="component" value="Chromosome 6"/>
</dbReference>
<gene>
    <name evidence="1" type="ORF">HPB50_025394</name>
</gene>
<comment type="caution">
    <text evidence="1">The sequence shown here is derived from an EMBL/GenBank/DDBJ whole genome shotgun (WGS) entry which is preliminary data.</text>
</comment>
<reference evidence="1" key="1">
    <citation type="submission" date="2020-05" db="EMBL/GenBank/DDBJ databases">
        <title>Large-scale comparative analyses of tick genomes elucidate their genetic diversity and vector capacities.</title>
        <authorList>
            <person name="Jia N."/>
            <person name="Wang J."/>
            <person name="Shi W."/>
            <person name="Du L."/>
            <person name="Sun Y."/>
            <person name="Zhan W."/>
            <person name="Jiang J."/>
            <person name="Wang Q."/>
            <person name="Zhang B."/>
            <person name="Ji P."/>
            <person name="Sakyi L.B."/>
            <person name="Cui X."/>
            <person name="Yuan T."/>
            <person name="Jiang B."/>
            <person name="Yang W."/>
            <person name="Lam T.T.-Y."/>
            <person name="Chang Q."/>
            <person name="Ding S."/>
            <person name="Wang X."/>
            <person name="Zhu J."/>
            <person name="Ruan X."/>
            <person name="Zhao L."/>
            <person name="Wei J."/>
            <person name="Que T."/>
            <person name="Du C."/>
            <person name="Cheng J."/>
            <person name="Dai P."/>
            <person name="Han X."/>
            <person name="Huang E."/>
            <person name="Gao Y."/>
            <person name="Liu J."/>
            <person name="Shao H."/>
            <person name="Ye R."/>
            <person name="Li L."/>
            <person name="Wei W."/>
            <person name="Wang X."/>
            <person name="Wang C."/>
            <person name="Yang T."/>
            <person name="Huo Q."/>
            <person name="Li W."/>
            <person name="Guo W."/>
            <person name="Chen H."/>
            <person name="Zhou L."/>
            <person name="Ni X."/>
            <person name="Tian J."/>
            <person name="Zhou Y."/>
            <person name="Sheng Y."/>
            <person name="Liu T."/>
            <person name="Pan Y."/>
            <person name="Xia L."/>
            <person name="Li J."/>
            <person name="Zhao F."/>
            <person name="Cao W."/>
        </authorList>
    </citation>
    <scope>NUCLEOTIDE SEQUENCE</scope>
    <source>
        <strain evidence="1">Hyas-2018</strain>
    </source>
</reference>
<sequence>MPFSRGQLIGRRLQRRHSPEEECPRNGHVVYVQQICSVREDRINVEPLDVRHMSDGFVGQEELVDVDHTAVVAADFVDPRPDVVEVVAHVPIELR</sequence>
<evidence type="ECO:0000313" key="1">
    <source>
        <dbReference type="EMBL" id="KAH6929263.1"/>
    </source>
</evidence>
<accession>A0ACB7S2Y1</accession>
<proteinExistence type="predicted"/>
<protein>
    <submittedName>
        <fullName evidence="1">Uncharacterized protein</fullName>
    </submittedName>
</protein>